<evidence type="ECO:0000256" key="1">
    <source>
        <dbReference type="SAM" id="MobiDB-lite"/>
    </source>
</evidence>
<sequence>MIQHTHPTNPPHSHSESRTALGSPHAPAQAKRHQITEITFQRVFHAAACQLLKDFGKAKVTAFYQSH</sequence>
<evidence type="ECO:0000313" key="3">
    <source>
        <dbReference type="Proteomes" id="UP000316213"/>
    </source>
</evidence>
<gene>
    <name evidence="2" type="ORF">Pla100_03800</name>
</gene>
<dbReference type="EMBL" id="SJPM01000001">
    <property type="protein sequence ID" value="TWU03453.1"/>
    <property type="molecule type" value="Genomic_DNA"/>
</dbReference>
<protein>
    <submittedName>
        <fullName evidence="2">Uncharacterized protein</fullName>
    </submittedName>
</protein>
<evidence type="ECO:0000313" key="2">
    <source>
        <dbReference type="EMBL" id="TWU03453.1"/>
    </source>
</evidence>
<keyword evidence="3" id="KW-1185">Reference proteome</keyword>
<accession>A0A5C6ATU5</accession>
<comment type="caution">
    <text evidence="2">The sequence shown here is derived from an EMBL/GenBank/DDBJ whole genome shotgun (WGS) entry which is preliminary data.</text>
</comment>
<proteinExistence type="predicted"/>
<organism evidence="2 3">
    <name type="scientific">Neorhodopirellula pilleata</name>
    <dbReference type="NCBI Taxonomy" id="2714738"/>
    <lineage>
        <taxon>Bacteria</taxon>
        <taxon>Pseudomonadati</taxon>
        <taxon>Planctomycetota</taxon>
        <taxon>Planctomycetia</taxon>
        <taxon>Pirellulales</taxon>
        <taxon>Pirellulaceae</taxon>
        <taxon>Neorhodopirellula</taxon>
    </lineage>
</organism>
<dbReference type="AlphaFoldDB" id="A0A5C6ATU5"/>
<dbReference type="Proteomes" id="UP000316213">
    <property type="component" value="Unassembled WGS sequence"/>
</dbReference>
<reference evidence="2 3" key="1">
    <citation type="submission" date="2019-02" db="EMBL/GenBank/DDBJ databases">
        <title>Deep-cultivation of Planctomycetes and their phenomic and genomic characterization uncovers novel biology.</title>
        <authorList>
            <person name="Wiegand S."/>
            <person name="Jogler M."/>
            <person name="Boedeker C."/>
            <person name="Pinto D."/>
            <person name="Vollmers J."/>
            <person name="Rivas-Marin E."/>
            <person name="Kohn T."/>
            <person name="Peeters S.H."/>
            <person name="Heuer A."/>
            <person name="Rast P."/>
            <person name="Oberbeckmann S."/>
            <person name="Bunk B."/>
            <person name="Jeske O."/>
            <person name="Meyerdierks A."/>
            <person name="Storesund J.E."/>
            <person name="Kallscheuer N."/>
            <person name="Luecker S."/>
            <person name="Lage O.M."/>
            <person name="Pohl T."/>
            <person name="Merkel B.J."/>
            <person name="Hornburger P."/>
            <person name="Mueller R.-W."/>
            <person name="Bruemmer F."/>
            <person name="Labrenz M."/>
            <person name="Spormann A.M."/>
            <person name="Op Den Camp H."/>
            <person name="Overmann J."/>
            <person name="Amann R."/>
            <person name="Jetten M.S.M."/>
            <person name="Mascher T."/>
            <person name="Medema M.H."/>
            <person name="Devos D.P."/>
            <person name="Kaster A.-K."/>
            <person name="Ovreas L."/>
            <person name="Rohde M."/>
            <person name="Galperin M.Y."/>
            <person name="Jogler C."/>
        </authorList>
    </citation>
    <scope>NUCLEOTIDE SEQUENCE [LARGE SCALE GENOMIC DNA]</scope>
    <source>
        <strain evidence="2 3">Pla100</strain>
    </source>
</reference>
<feature type="region of interest" description="Disordered" evidence="1">
    <location>
        <begin position="1"/>
        <end position="33"/>
    </location>
</feature>
<name>A0A5C6ATU5_9BACT</name>